<feature type="chain" id="PRO_5030158910" evidence="1">
    <location>
        <begin position="31"/>
        <end position="145"/>
    </location>
</feature>
<dbReference type="RefSeq" id="WP_009968442.1">
    <property type="nucleotide sequence ID" value="NC_000964.3"/>
</dbReference>
<dbReference type="AlphaFoldDB" id="A0A6M4JR23"/>
<gene>
    <name evidence="2" type="ORF">HIR78_23130</name>
</gene>
<dbReference type="OrthoDB" id="2334862at2"/>
<name>A0A6M4JR23_BACSU</name>
<dbReference type="EMBL" id="CP052842">
    <property type="protein sequence ID" value="QJP90727.1"/>
    <property type="molecule type" value="Genomic_DNA"/>
</dbReference>
<dbReference type="Pfam" id="PF10916">
    <property type="entry name" value="DUF2712"/>
    <property type="match status" value="1"/>
</dbReference>
<evidence type="ECO:0000313" key="2">
    <source>
        <dbReference type="EMBL" id="QJP90727.1"/>
    </source>
</evidence>
<dbReference type="KEGG" id="bsu:BSU40580"/>
<protein>
    <submittedName>
        <fullName evidence="2">DUF2712 domain-containing protein</fullName>
    </submittedName>
</protein>
<dbReference type="DNASU" id="937850"/>
<accession>A0A6M4JR23</accession>
<proteinExistence type="predicted"/>
<feature type="signal peptide" evidence="1">
    <location>
        <begin position="1"/>
        <end position="30"/>
    </location>
</feature>
<keyword evidence="1" id="KW-0732">Signal</keyword>
<evidence type="ECO:0000256" key="1">
    <source>
        <dbReference type="SAM" id="SignalP"/>
    </source>
</evidence>
<dbReference type="InterPro" id="IPR020208">
    <property type="entry name" value="DUF2712"/>
</dbReference>
<sequence>MNKFLKSNFRFLLAAALGISLLASSNFIKASNDNYKFHLLVPYGYGNAYSNDAFRQTTHTDNPWKVNLQKSAEGKGTIMTFWLINTGNSKIPKASKIHNVKQGSGAHYYHANSQGSHTYVALAVENNNYSASSYGIDGVWDEETW</sequence>
<organism evidence="2">
    <name type="scientific">Bacillus subtilis (strain 168)</name>
    <dbReference type="NCBI Taxonomy" id="224308"/>
    <lineage>
        <taxon>Bacteria</taxon>
        <taxon>Bacillati</taxon>
        <taxon>Bacillota</taxon>
        <taxon>Bacilli</taxon>
        <taxon>Bacillales</taxon>
        <taxon>Bacillaceae</taxon>
        <taxon>Bacillus</taxon>
    </lineage>
</organism>
<reference evidence="2" key="1">
    <citation type="submission" date="2020-04" db="EMBL/GenBank/DDBJ databases">
        <title>Phage recombination drives evolution of spore-forming Bacilli.</title>
        <authorList>
            <person name="Dragos A."/>
            <person name="Kovacs A.T."/>
        </authorList>
    </citation>
    <scope>NUCLEOTIDE SEQUENCE</scope>
    <source>
        <strain evidence="2">168</strain>
    </source>
</reference>